<evidence type="ECO:0000256" key="15">
    <source>
        <dbReference type="RuleBase" id="RU003657"/>
    </source>
</evidence>
<gene>
    <name evidence="19" type="ORF">SSP0437_LOCUS1003</name>
</gene>
<dbReference type="Pfam" id="PF00977">
    <property type="entry name" value="His_biosynth"/>
    <property type="match status" value="1"/>
</dbReference>
<dbReference type="Gene3D" id="3.90.1150.10">
    <property type="entry name" value="Aspartate Aminotransferase, domain 1"/>
    <property type="match status" value="1"/>
</dbReference>
<dbReference type="GO" id="GO:0030170">
    <property type="term" value="F:pyridoxal phosphate binding"/>
    <property type="evidence" value="ECO:0007669"/>
    <property type="project" value="InterPro"/>
</dbReference>
<dbReference type="InterPro" id="IPR015424">
    <property type="entry name" value="PyrdxlP-dep_Trfase"/>
</dbReference>
<dbReference type="InterPro" id="IPR021130">
    <property type="entry name" value="PRib-ATP_PPHydrolase-like"/>
</dbReference>
<dbReference type="InterPro" id="IPR002496">
    <property type="entry name" value="PRib_AMP_CycHydrolase_dom"/>
</dbReference>
<dbReference type="FunFam" id="3.40.50.1980:FF:000001">
    <property type="entry name" value="Histidinol dehydrogenase"/>
    <property type="match status" value="1"/>
</dbReference>
<dbReference type="InterPro" id="IPR015422">
    <property type="entry name" value="PyrdxlP-dep_Trfase_small"/>
</dbReference>
<evidence type="ECO:0000256" key="16">
    <source>
        <dbReference type="SAM" id="MobiDB-lite"/>
    </source>
</evidence>
<dbReference type="Gene3D" id="3.20.20.70">
    <property type="entry name" value="Aldolase class I"/>
    <property type="match status" value="1"/>
</dbReference>
<dbReference type="SUPFAM" id="SSF53720">
    <property type="entry name" value="ALDH-like"/>
    <property type="match status" value="1"/>
</dbReference>
<evidence type="ECO:0000256" key="8">
    <source>
        <dbReference type="ARBA" id="ARBA00022741"/>
    </source>
</evidence>
<dbReference type="SUPFAM" id="SSF51366">
    <property type="entry name" value="Ribulose-phoshate binding barrel"/>
    <property type="match status" value="1"/>
</dbReference>
<dbReference type="GO" id="GO:0005829">
    <property type="term" value="C:cytosol"/>
    <property type="evidence" value="ECO:0007669"/>
    <property type="project" value="TreeGrafter"/>
</dbReference>
<dbReference type="SUPFAM" id="SSF141734">
    <property type="entry name" value="HisI-like"/>
    <property type="match status" value="1"/>
</dbReference>
<evidence type="ECO:0000259" key="17">
    <source>
        <dbReference type="Pfam" id="PF00155"/>
    </source>
</evidence>
<dbReference type="GO" id="GO:0004399">
    <property type="term" value="F:histidinol dehydrogenase activity"/>
    <property type="evidence" value="ECO:0007669"/>
    <property type="project" value="TreeGrafter"/>
</dbReference>
<comment type="pathway">
    <text evidence="4">Amino-acid biosynthesis; L-histidine biosynthesis; L-histidine from 5-phospho-alpha-D-ribose 1-diphosphate: step 3/9.</text>
</comment>
<keyword evidence="9" id="KW-0378">Hydrolase</keyword>
<evidence type="ECO:0000256" key="1">
    <source>
        <dbReference type="ARBA" id="ARBA00000024"/>
    </source>
</evidence>
<dbReference type="Pfam" id="PF01503">
    <property type="entry name" value="PRA-PH"/>
    <property type="match status" value="1"/>
</dbReference>
<dbReference type="InterPro" id="IPR008179">
    <property type="entry name" value="HisE"/>
</dbReference>
<keyword evidence="7" id="KW-0479">Metal-binding</keyword>
<evidence type="ECO:0000256" key="2">
    <source>
        <dbReference type="ARBA" id="ARBA00001460"/>
    </source>
</evidence>
<evidence type="ECO:0000256" key="11">
    <source>
        <dbReference type="ARBA" id="ARBA00022840"/>
    </source>
</evidence>
<keyword evidence="10" id="KW-0862">Zinc</keyword>
<feature type="domain" description="Phosphoribosyl-AMP cyclohydrolase" evidence="18">
    <location>
        <begin position="254"/>
        <end position="325"/>
    </location>
</feature>
<feature type="region of interest" description="Disordered" evidence="16">
    <location>
        <begin position="422"/>
        <end position="464"/>
    </location>
</feature>
<comment type="pathway">
    <text evidence="5">Amino-acid biosynthesis; L-histidine biosynthesis; L-histidine from 5-phospho-alpha-D-ribose 1-diphosphate: step 2/9.</text>
</comment>
<dbReference type="SUPFAM" id="SSF101386">
    <property type="entry name" value="all-alpha NTP pyrophosphatases"/>
    <property type="match status" value="1"/>
</dbReference>
<comment type="catalytic activity">
    <reaction evidence="2">
        <text>1-(5-phospho-beta-D-ribosyl)-ATP + H2O = 1-(5-phospho-beta-D-ribosyl)-5'-AMP + diphosphate + H(+)</text>
        <dbReference type="Rhea" id="RHEA:22828"/>
        <dbReference type="ChEBI" id="CHEBI:15377"/>
        <dbReference type="ChEBI" id="CHEBI:15378"/>
        <dbReference type="ChEBI" id="CHEBI:33019"/>
        <dbReference type="ChEBI" id="CHEBI:59457"/>
        <dbReference type="ChEBI" id="CHEBI:73183"/>
        <dbReference type="EC" id="3.6.1.31"/>
    </reaction>
</comment>
<dbReference type="GO" id="GO:0046872">
    <property type="term" value="F:metal ion binding"/>
    <property type="evidence" value="ECO:0007669"/>
    <property type="project" value="UniProtKB-KW"/>
</dbReference>
<dbReference type="EMBL" id="HBGL01001305">
    <property type="protein sequence ID" value="CAD9287073.1"/>
    <property type="molecule type" value="Transcribed_RNA"/>
</dbReference>
<feature type="domain" description="Aminotransferase class I/classII large" evidence="17">
    <location>
        <begin position="954"/>
        <end position="1298"/>
    </location>
</feature>
<evidence type="ECO:0000256" key="14">
    <source>
        <dbReference type="ARBA" id="ARBA00023268"/>
    </source>
</evidence>
<dbReference type="InterPro" id="IPR038019">
    <property type="entry name" value="PRib_AMP_CycHydrolase_sf"/>
</dbReference>
<dbReference type="SUPFAM" id="SSF53383">
    <property type="entry name" value="PLP-dependent transferases"/>
    <property type="match status" value="1"/>
</dbReference>
<dbReference type="InterPro" id="IPR011060">
    <property type="entry name" value="RibuloseP-bd_barrel"/>
</dbReference>
<dbReference type="InterPro" id="IPR016161">
    <property type="entry name" value="Ald_DH/histidinol_DH"/>
</dbReference>
<dbReference type="Gene3D" id="3.10.20.810">
    <property type="entry name" value="Phosphoribosyl-AMP cyclohydrolase"/>
    <property type="match status" value="1"/>
</dbReference>
<comment type="similarity">
    <text evidence="15">Belongs to the HisA/HisF family.</text>
</comment>
<comment type="cofactor">
    <cofactor evidence="3">
        <name>Zn(2+)</name>
        <dbReference type="ChEBI" id="CHEBI:29105"/>
    </cofactor>
</comment>
<dbReference type="Pfam" id="PF00155">
    <property type="entry name" value="Aminotran_1_2"/>
    <property type="match status" value="1"/>
</dbReference>
<evidence type="ECO:0000259" key="18">
    <source>
        <dbReference type="Pfam" id="PF01502"/>
    </source>
</evidence>
<dbReference type="SFLD" id="SFLDS00003">
    <property type="entry name" value="Haloacid_Dehalogenase"/>
    <property type="match status" value="1"/>
</dbReference>
<evidence type="ECO:0000313" key="19">
    <source>
        <dbReference type="EMBL" id="CAD9287073.1"/>
    </source>
</evidence>
<dbReference type="Gene3D" id="3.40.640.10">
    <property type="entry name" value="Type I PLP-dependent aspartate aminotransferase-like (Major domain)"/>
    <property type="match status" value="1"/>
</dbReference>
<accession>A0A7S1YAH7</accession>
<dbReference type="InterPro" id="IPR023214">
    <property type="entry name" value="HAD_sf"/>
</dbReference>
<dbReference type="CDD" id="cd11546">
    <property type="entry name" value="NTP-PPase_His4"/>
    <property type="match status" value="1"/>
</dbReference>
<dbReference type="Pfam" id="PF00702">
    <property type="entry name" value="Hydrolase"/>
    <property type="match status" value="1"/>
</dbReference>
<dbReference type="GO" id="GO:0051287">
    <property type="term" value="F:NAD binding"/>
    <property type="evidence" value="ECO:0007669"/>
    <property type="project" value="InterPro"/>
</dbReference>
<dbReference type="InterPro" id="IPR012131">
    <property type="entry name" value="Hstdl_DH"/>
</dbReference>
<dbReference type="Gene3D" id="1.10.287.1080">
    <property type="entry name" value="MazG-like"/>
    <property type="match status" value="1"/>
</dbReference>
<dbReference type="PANTHER" id="PTHR21256:SF2">
    <property type="entry name" value="HISTIDINE BIOSYNTHESIS TRIFUNCTIONAL PROTEIN"/>
    <property type="match status" value="1"/>
</dbReference>
<dbReference type="InterPro" id="IPR013785">
    <property type="entry name" value="Aldolase_TIM"/>
</dbReference>
<dbReference type="InterPro" id="IPR004839">
    <property type="entry name" value="Aminotransferase_I/II_large"/>
</dbReference>
<keyword evidence="14" id="KW-0511">Multifunctional enzyme</keyword>
<keyword evidence="13 15" id="KW-0368">Histidine biosynthesis</keyword>
<dbReference type="GO" id="GO:0004636">
    <property type="term" value="F:phosphoribosyl-ATP diphosphatase activity"/>
    <property type="evidence" value="ECO:0007669"/>
    <property type="project" value="UniProtKB-EC"/>
</dbReference>
<evidence type="ECO:0000256" key="10">
    <source>
        <dbReference type="ARBA" id="ARBA00022833"/>
    </source>
</evidence>
<evidence type="ECO:0000256" key="7">
    <source>
        <dbReference type="ARBA" id="ARBA00022723"/>
    </source>
</evidence>
<keyword evidence="11" id="KW-0067">ATP-binding</keyword>
<evidence type="ECO:0008006" key="20">
    <source>
        <dbReference type="Google" id="ProtNLM"/>
    </source>
</evidence>
<protein>
    <recommendedName>
        <fullName evidence="20">Phosphoribosyl-AMP cyclohydrolase</fullName>
    </recommendedName>
</protein>
<dbReference type="GO" id="GO:0004635">
    <property type="term" value="F:phosphoribosyl-AMP cyclohydrolase activity"/>
    <property type="evidence" value="ECO:0007669"/>
    <property type="project" value="UniProtKB-EC"/>
</dbReference>
<dbReference type="CDD" id="cd00609">
    <property type="entry name" value="AAT_like"/>
    <property type="match status" value="1"/>
</dbReference>
<evidence type="ECO:0000256" key="5">
    <source>
        <dbReference type="ARBA" id="ARBA00005204"/>
    </source>
</evidence>
<dbReference type="InterPro" id="IPR006062">
    <property type="entry name" value="His_biosynth"/>
</dbReference>
<evidence type="ECO:0000256" key="4">
    <source>
        <dbReference type="ARBA" id="ARBA00005169"/>
    </source>
</evidence>
<dbReference type="UniPathway" id="UPA00031">
    <property type="reaction ID" value="UER00007"/>
</dbReference>
<dbReference type="SFLD" id="SFLDG01129">
    <property type="entry name" value="C1.5:_HAD__Beta-PGM__Phosphata"/>
    <property type="match status" value="1"/>
</dbReference>
<proteinExistence type="inferred from homology"/>
<evidence type="ECO:0000256" key="6">
    <source>
        <dbReference type="ARBA" id="ARBA00022605"/>
    </source>
</evidence>
<dbReference type="Gene3D" id="3.40.50.1000">
    <property type="entry name" value="HAD superfamily/HAD-like"/>
    <property type="match status" value="1"/>
</dbReference>
<keyword evidence="12" id="KW-0560">Oxidoreductase</keyword>
<dbReference type="NCBIfam" id="TIGR03188">
    <property type="entry name" value="histidine_hisI"/>
    <property type="match status" value="1"/>
</dbReference>
<dbReference type="Pfam" id="PF01502">
    <property type="entry name" value="PRA-CH"/>
    <property type="match status" value="1"/>
</dbReference>
<evidence type="ECO:0000256" key="13">
    <source>
        <dbReference type="ARBA" id="ARBA00023102"/>
    </source>
</evidence>
<evidence type="ECO:0000256" key="3">
    <source>
        <dbReference type="ARBA" id="ARBA00001947"/>
    </source>
</evidence>
<dbReference type="GO" id="GO:0005524">
    <property type="term" value="F:ATP binding"/>
    <property type="evidence" value="ECO:0007669"/>
    <property type="project" value="UniProtKB-KW"/>
</dbReference>
<dbReference type="GO" id="GO:0000105">
    <property type="term" value="P:L-histidine biosynthetic process"/>
    <property type="evidence" value="ECO:0007669"/>
    <property type="project" value="UniProtKB-UniPathway"/>
</dbReference>
<evidence type="ECO:0000256" key="9">
    <source>
        <dbReference type="ARBA" id="ARBA00022801"/>
    </source>
</evidence>
<keyword evidence="8" id="KW-0547">Nucleotide-binding</keyword>
<dbReference type="InterPro" id="IPR015421">
    <property type="entry name" value="PyrdxlP-dep_Trfase_major"/>
</dbReference>
<dbReference type="InterPro" id="IPR036412">
    <property type="entry name" value="HAD-like_sf"/>
</dbReference>
<comment type="catalytic activity">
    <reaction evidence="1">
        <text>1-(5-phospho-beta-D-ribosyl)-5'-AMP + H2O = 1-(5-phospho-beta-D-ribosyl)-5-[(5-phospho-beta-D-ribosylamino)methylideneamino]imidazole-4-carboxamide</text>
        <dbReference type="Rhea" id="RHEA:20049"/>
        <dbReference type="ChEBI" id="CHEBI:15377"/>
        <dbReference type="ChEBI" id="CHEBI:58435"/>
        <dbReference type="ChEBI" id="CHEBI:59457"/>
        <dbReference type="EC" id="3.5.4.19"/>
    </reaction>
</comment>
<name>A0A7S1YAH7_9EUKA</name>
<dbReference type="PRINTS" id="PR00083">
    <property type="entry name" value="HOLDHDRGNASE"/>
</dbReference>
<organism evidence="19">
    <name type="scientific">Sexangularia sp. CB-2014</name>
    <dbReference type="NCBI Taxonomy" id="1486929"/>
    <lineage>
        <taxon>Eukaryota</taxon>
        <taxon>Amoebozoa</taxon>
        <taxon>Tubulinea</taxon>
        <taxon>Elardia</taxon>
        <taxon>Arcellinida</taxon>
        <taxon>Arcellinida incertae sedis</taxon>
        <taxon>Sexangularia</taxon>
    </lineage>
</organism>
<dbReference type="NCBIfam" id="TIGR00069">
    <property type="entry name" value="hisD"/>
    <property type="match status" value="1"/>
</dbReference>
<keyword evidence="6 15" id="KW-0028">Amino-acid biosynthesis</keyword>
<reference evidence="19" key="1">
    <citation type="submission" date="2021-01" db="EMBL/GenBank/DDBJ databases">
        <authorList>
            <person name="Corre E."/>
            <person name="Pelletier E."/>
            <person name="Niang G."/>
            <person name="Scheremetjew M."/>
            <person name="Finn R."/>
            <person name="Kale V."/>
            <person name="Holt S."/>
            <person name="Cochrane G."/>
            <person name="Meng A."/>
            <person name="Brown T."/>
            <person name="Cohen L."/>
        </authorList>
    </citation>
    <scope>NUCLEOTIDE SEQUENCE</scope>
    <source>
        <strain evidence="19">ATCC 50979</strain>
    </source>
</reference>
<dbReference type="Gene3D" id="3.40.50.1980">
    <property type="entry name" value="Nitrogenase molybdenum iron protein domain"/>
    <property type="match status" value="2"/>
</dbReference>
<dbReference type="SUPFAM" id="SSF56784">
    <property type="entry name" value="HAD-like"/>
    <property type="match status" value="1"/>
</dbReference>
<sequence length="1595" mass="167783">MSFLLPSIDILDGNAVQLVGGDTAKERVNAGAPQAVADRYSVAGELAIVDLNAALGKGKDNSVVVRSLCSRYKCRVGGGIRTVDRALEVLSWGATKIVLGTAATPHLLAQLPRDRLIAALDCSADLKVLSHGWQSSTGDSIFDRIKELAPYVSGFLVTAVHKEGQMSGMARDLISQLLTHVDTTTHELVVAGGITTLDDCVWLARNKCRGQVGMALYTGSMSLGAALAAPLRSDRPDGLFPTVVADEAGAALGLVYSSRESVTRAVDERRGIYYSRSRDSLWIKGEESGNTQQLLTIAADCDWDALRFVVRQSGPFCHLGNRTCFGAYSEVNELSMLQRTLEARRTDAPPGSYTARLFHDHELLRAKLVEEAGELGDASDPTHVAEEAADVVYFAAVAMAKAGVSWSDVFDVLRIRSLRAGKRRPGDAKPGARKRLRDADAAKACPQANEAGTASPPPRSPVGPAALLPVRAAAEVTRAEAAPLTATAVRIASDILGDIRVRGEPAVRAHAARLGDLASADAPLVLTASEMRNIFHTLPVQQQDLLRRVSDRVRAFAARQMATIGSLDEMPLHRCGGLRGSQEVVPVASAGCYAPGGRYPLPSSVIMTCVTARVAGVGRVVAASPRPPPIVVGAAYAAGADALLTIGGVQAVGALAHGLPSLGIAACDVIVGPGNQFVTAAKAQVAQEGLARIDMLAGPSEVLVVDRLRQQTRDRLTLVAADLIAQAEHDPQARPLLIVIADEYIADQPRLDQYRTALLAALEETLARIPESAEVARISLTTAGHMTFVTTETEAASLSNVLAPEHLELLYDGAEVGLYQDYGALFVGEAAAEALGDYGVGPNHVLPTGGTARASGGLSVFNFLRVRTRLSGSSVSLEALEDVVALAQLEGLAGHANSAAQRRRLATGSVGADGTATTISPFVRPDLATGAGYSAVPPASWIARQLGVDRSTLAKLDANENALGADARVVAALASSSVEVSQYPEADVTELRQALGDLHDVPVGQVVAGAGADDVLDVVLRASAVSTVAVVEPTFSMYAHLAHMDGKAVRHLDSPALRCPDTFALHVPEVRATLTRLLQDPTIAGPLAFVICRPNNPTGDCVAADDVAALVADFPTVLFMVDEAYAEFAAAGPVAWRSVVPLLAGGARNVVVFGTFSKWAGLANARVGYALVGDAVLAAACLRLRQPYAVTSHSQRAALTALTVRDELLAGPVATLMGEMAAFVAAVGAHPRLSRWLHVYPGAAANFVLVRVASLPSFVWGIPSFALYWALRRRAVLVRYFGSGALYRCLRISAAPQPSWSQVLEVLDEAHSAATTTTTSLVDILSLALGPLPTGFARRTHVSTIILDMDGVLAEVQQSYRVAIVRTVAHFVPGDAGVVTDQDIATAKAGGNANNDWELSRRLVASRLPEGVPVPSLAEVTRAFEHTYLTDRLFEREHLLCDRGLLQRIKDAGLSLAIVTGRPRADAQRFLSQHGLADVAHVLVCHEDTLAHKPHPAPVQEALARLAAAGHGALDPFPLAKDAPVDAAKCGVALMVGDTVDDMEAAARANVFAVGVRAGPRNVDAEAGMRAAGALRVVDNVTQAVAIVLGDELQC</sequence>
<dbReference type="Pfam" id="PF00815">
    <property type="entry name" value="Histidinol_dh"/>
    <property type="match status" value="1"/>
</dbReference>
<evidence type="ECO:0000256" key="12">
    <source>
        <dbReference type="ARBA" id="ARBA00023002"/>
    </source>
</evidence>
<dbReference type="Gene3D" id="1.20.5.1300">
    <property type="match status" value="1"/>
</dbReference>
<dbReference type="PANTHER" id="PTHR21256">
    <property type="entry name" value="HISTIDINOL DEHYDROGENASE HDH"/>
    <property type="match status" value="1"/>
</dbReference>